<dbReference type="HOGENOM" id="CLU_010595_0_0_1"/>
<reference evidence="2 3" key="1">
    <citation type="journal article" date="2013" name="PLoS Genet.">
        <title>Plant-symbiotic fungi as chemical engineers: Multi-genome analysis of the Clavicipitaceae reveals dynamics of alkaloid loci.</title>
        <authorList>
            <person name="Schardl C.L."/>
            <person name="Young C.A."/>
            <person name="Hesse U."/>
            <person name="Amyotte S.G."/>
            <person name="Andreeva K."/>
            <person name="Calie P.J."/>
            <person name="Fleetwood D.J."/>
            <person name="Haws D.C."/>
            <person name="Moore N."/>
            <person name="Oeser B."/>
            <person name="Panaccione D.G."/>
            <person name="Schweri K.K."/>
            <person name="Voisey C.R."/>
            <person name="Farman M.L."/>
            <person name="Jaromczyk J.W."/>
            <person name="Roe B.A."/>
            <person name="O'Sullivan D.M."/>
            <person name="Scott B."/>
            <person name="Tudzynski P."/>
            <person name="An Z."/>
            <person name="Arnaoudova E.G."/>
            <person name="Bullock C.T."/>
            <person name="Charlton N.D."/>
            <person name="Chen L."/>
            <person name="Cox M."/>
            <person name="Dinkins R.D."/>
            <person name="Florea S."/>
            <person name="Glenn A.E."/>
            <person name="Gordon A."/>
            <person name="Gueldener U."/>
            <person name="Harris D.R."/>
            <person name="Hollin W."/>
            <person name="Jaromczyk J."/>
            <person name="Johnson R.D."/>
            <person name="Khan A.K."/>
            <person name="Leistner E."/>
            <person name="Leuchtmann A."/>
            <person name="Li C."/>
            <person name="Liu J."/>
            <person name="Liu J."/>
            <person name="Liu M."/>
            <person name="Mace W."/>
            <person name="Machado C."/>
            <person name="Nagabhyru P."/>
            <person name="Pan J."/>
            <person name="Schmid J."/>
            <person name="Sugawara K."/>
            <person name="Steiner U."/>
            <person name="Takach J.E."/>
            <person name="Tanaka E."/>
            <person name="Webb J.S."/>
            <person name="Wilson E.V."/>
            <person name="Wiseman J.L."/>
            <person name="Yoshida R."/>
            <person name="Zeng Z."/>
        </authorList>
    </citation>
    <scope>NUCLEOTIDE SEQUENCE [LARGE SCALE GENOMIC DNA]</scope>
    <source>
        <strain evidence="2 3">20.1</strain>
    </source>
</reference>
<dbReference type="PANTHER" id="PTHR43591">
    <property type="entry name" value="METHYLTRANSFERASE"/>
    <property type="match status" value="1"/>
</dbReference>
<gene>
    <name evidence="2" type="ORF">CPUR_02556</name>
</gene>
<dbReference type="Gene3D" id="3.40.50.150">
    <property type="entry name" value="Vaccinia Virus protein VP39"/>
    <property type="match status" value="1"/>
</dbReference>
<comment type="caution">
    <text evidence="2">The sequence shown here is derived from an EMBL/GenBank/DDBJ whole genome shotgun (WGS) entry which is preliminary data.</text>
</comment>
<dbReference type="Proteomes" id="UP000016801">
    <property type="component" value="Unassembled WGS sequence"/>
</dbReference>
<evidence type="ECO:0000313" key="3">
    <source>
        <dbReference type="Proteomes" id="UP000016801"/>
    </source>
</evidence>
<dbReference type="Pfam" id="PF13489">
    <property type="entry name" value="Methyltransf_23"/>
    <property type="match status" value="1"/>
</dbReference>
<dbReference type="STRING" id="1111077.M1W056"/>
<comment type="similarity">
    <text evidence="1">Belongs to the methyltransferase superfamily. LaeA methyltransferase family.</text>
</comment>
<dbReference type="AlphaFoldDB" id="M1W056"/>
<dbReference type="InterPro" id="IPR029063">
    <property type="entry name" value="SAM-dependent_MTases_sf"/>
</dbReference>
<evidence type="ECO:0000256" key="1">
    <source>
        <dbReference type="ARBA" id="ARBA00038158"/>
    </source>
</evidence>
<dbReference type="SUPFAM" id="SSF53335">
    <property type="entry name" value="S-adenosyl-L-methionine-dependent methyltransferases"/>
    <property type="match status" value="1"/>
</dbReference>
<accession>M1W056</accession>
<dbReference type="GO" id="GO:0008168">
    <property type="term" value="F:methyltransferase activity"/>
    <property type="evidence" value="ECO:0007669"/>
    <property type="project" value="TreeGrafter"/>
</dbReference>
<organism evidence="2 3">
    <name type="scientific">Claviceps purpurea (strain 20.1)</name>
    <name type="common">Ergot fungus</name>
    <name type="synonym">Sphacelia segetum</name>
    <dbReference type="NCBI Taxonomy" id="1111077"/>
    <lineage>
        <taxon>Eukaryota</taxon>
        <taxon>Fungi</taxon>
        <taxon>Dikarya</taxon>
        <taxon>Ascomycota</taxon>
        <taxon>Pezizomycotina</taxon>
        <taxon>Sordariomycetes</taxon>
        <taxon>Hypocreomycetidae</taxon>
        <taxon>Hypocreales</taxon>
        <taxon>Clavicipitaceae</taxon>
        <taxon>Claviceps</taxon>
    </lineage>
</organism>
<protein>
    <recommendedName>
        <fullName evidence="4">Methyltransferase</fullName>
    </recommendedName>
</protein>
<sequence length="363" mass="41510">MSTAQANAPNPPHTGDDLIAAEDITINDQDEIDSIFSVEFVNVTIHVLFSFPDVRRRQSSTTSIASSVLEYRQIHGRTYHSDKFTANYFIPNDDQQLESEAICHHCLTILLDDQLYLAPLEKDKIHVGANWRVLDVGTGSGIWAIEFADQFPNASVIGTDLSPCQPQWVPPNLCFEIDDATLEWTWNDNHFDFIHMRYIVGGIEDWTALFQEAYRCCAPGGWVESLEYEPEFRSDDGTTELEPVLASYGELFREASKMLNSPLFVEKLQPQALDEAGFVDKRVVRYKIPVGPWAKDHKFAEVGHVARETLEYDLQGYTQMIWQSVQKPEDEYHVWLANLRKAIRNPKVHSYMAVHLVYGRKPE</sequence>
<dbReference type="CDD" id="cd02440">
    <property type="entry name" value="AdoMet_MTases"/>
    <property type="match status" value="1"/>
</dbReference>
<dbReference type="PANTHER" id="PTHR43591:SF10">
    <property type="entry name" value="ABC TRANSMEMBRANE TYPE-1 DOMAIN-CONTAINING PROTEIN-RELATED"/>
    <property type="match status" value="1"/>
</dbReference>
<dbReference type="EMBL" id="CAGA01000010">
    <property type="protein sequence ID" value="CCE28866.1"/>
    <property type="molecule type" value="Genomic_DNA"/>
</dbReference>
<dbReference type="OrthoDB" id="2013972at2759"/>
<keyword evidence="3" id="KW-1185">Reference proteome</keyword>
<name>M1W056_CLAP2</name>
<dbReference type="eggNOG" id="ENOG502S8W5">
    <property type="taxonomic scope" value="Eukaryota"/>
</dbReference>
<evidence type="ECO:0008006" key="4">
    <source>
        <dbReference type="Google" id="ProtNLM"/>
    </source>
</evidence>
<evidence type="ECO:0000313" key="2">
    <source>
        <dbReference type="EMBL" id="CCE28866.1"/>
    </source>
</evidence>
<proteinExistence type="inferred from homology"/>
<dbReference type="VEuPathDB" id="FungiDB:CPUR_02556"/>